<keyword evidence="2" id="KW-0186">Copper</keyword>
<keyword evidence="1" id="KW-0479">Metal-binding</keyword>
<dbReference type="AlphaFoldDB" id="A0A7L9WTC8"/>
<dbReference type="Pfam" id="PF00127">
    <property type="entry name" value="Copper-bind"/>
    <property type="match status" value="1"/>
</dbReference>
<dbReference type="GO" id="GO:0009055">
    <property type="term" value="F:electron transfer activity"/>
    <property type="evidence" value="ECO:0007669"/>
    <property type="project" value="InterPro"/>
</dbReference>
<evidence type="ECO:0000313" key="5">
    <source>
        <dbReference type="Proteomes" id="UP000594118"/>
    </source>
</evidence>
<feature type="domain" description="Blue (type 1) copper" evidence="3">
    <location>
        <begin position="35"/>
        <end position="143"/>
    </location>
</feature>
<evidence type="ECO:0000259" key="3">
    <source>
        <dbReference type="Pfam" id="PF00127"/>
    </source>
</evidence>
<dbReference type="InterPro" id="IPR050845">
    <property type="entry name" value="Cu-binding_ET"/>
</dbReference>
<evidence type="ECO:0000256" key="1">
    <source>
        <dbReference type="ARBA" id="ARBA00022723"/>
    </source>
</evidence>
<dbReference type="PANTHER" id="PTHR38439:SF3">
    <property type="entry name" value="COPPER-RESISTANT CUPROPROTEIN COPI"/>
    <property type="match status" value="1"/>
</dbReference>
<dbReference type="PANTHER" id="PTHR38439">
    <property type="entry name" value="AURACYANIN-B"/>
    <property type="match status" value="1"/>
</dbReference>
<reference evidence="4 5" key="1">
    <citation type="submission" date="2019-10" db="EMBL/GenBank/DDBJ databases">
        <title>Pseudopuniceibacterium sp. HQ09 islated from Antarctica.</title>
        <authorList>
            <person name="Liao L."/>
            <person name="Su S."/>
            <person name="Chen B."/>
            <person name="Yu Y."/>
        </authorList>
    </citation>
    <scope>NUCLEOTIDE SEQUENCE [LARGE SCALE GENOMIC DNA]</scope>
    <source>
        <strain evidence="4 5">HQ09</strain>
    </source>
</reference>
<proteinExistence type="predicted"/>
<dbReference type="Proteomes" id="UP000594118">
    <property type="component" value="Chromosome"/>
</dbReference>
<evidence type="ECO:0000256" key="2">
    <source>
        <dbReference type="ARBA" id="ARBA00023008"/>
    </source>
</evidence>
<dbReference type="SUPFAM" id="SSF49503">
    <property type="entry name" value="Cupredoxins"/>
    <property type="match status" value="1"/>
</dbReference>
<dbReference type="GO" id="GO:0005507">
    <property type="term" value="F:copper ion binding"/>
    <property type="evidence" value="ECO:0007669"/>
    <property type="project" value="InterPro"/>
</dbReference>
<dbReference type="InterPro" id="IPR008972">
    <property type="entry name" value="Cupredoxin"/>
</dbReference>
<dbReference type="EMBL" id="CP045201">
    <property type="protein sequence ID" value="QOL83124.1"/>
    <property type="molecule type" value="Genomic_DNA"/>
</dbReference>
<dbReference type="Gene3D" id="2.60.40.420">
    <property type="entry name" value="Cupredoxins - blue copper proteins"/>
    <property type="match status" value="1"/>
</dbReference>
<dbReference type="KEGG" id="pshq:F3W81_06595"/>
<evidence type="ECO:0000313" key="4">
    <source>
        <dbReference type="EMBL" id="QOL83124.1"/>
    </source>
</evidence>
<organism evidence="4 5">
    <name type="scientific">Pseudooceanicola spongiae</name>
    <dbReference type="NCBI Taxonomy" id="2613965"/>
    <lineage>
        <taxon>Bacteria</taxon>
        <taxon>Pseudomonadati</taxon>
        <taxon>Pseudomonadota</taxon>
        <taxon>Alphaproteobacteria</taxon>
        <taxon>Rhodobacterales</taxon>
        <taxon>Paracoccaceae</taxon>
        <taxon>Pseudooceanicola</taxon>
    </lineage>
</organism>
<name>A0A7L9WTC8_9RHOB</name>
<protein>
    <submittedName>
        <fullName evidence="4">Copper oxidase</fullName>
    </submittedName>
</protein>
<gene>
    <name evidence="4" type="ORF">F3W81_06595</name>
</gene>
<dbReference type="InterPro" id="IPR000923">
    <property type="entry name" value="BlueCu_1"/>
</dbReference>
<sequence>MMMGHDDAKAEGHGDDHAMMAIGHPATGAAARTVTVTMKETDDGMAFAPASLDFATGETVMIHLTNAGALEHEFVMDTPEDILVHKTMMEDSPEMAHSDANALRLEPGAKGQILWTFANAGRFEFACLIPGHYDAGMHGALNIH</sequence>
<keyword evidence="5" id="KW-1185">Reference proteome</keyword>
<accession>A0A7L9WTC8</accession>